<organism evidence="2 3">
    <name type="scientific">Austropuccinia psidii MF-1</name>
    <dbReference type="NCBI Taxonomy" id="1389203"/>
    <lineage>
        <taxon>Eukaryota</taxon>
        <taxon>Fungi</taxon>
        <taxon>Dikarya</taxon>
        <taxon>Basidiomycota</taxon>
        <taxon>Pucciniomycotina</taxon>
        <taxon>Pucciniomycetes</taxon>
        <taxon>Pucciniales</taxon>
        <taxon>Sphaerophragmiaceae</taxon>
        <taxon>Austropuccinia</taxon>
    </lineage>
</organism>
<reference evidence="2" key="1">
    <citation type="submission" date="2021-03" db="EMBL/GenBank/DDBJ databases">
        <title>Draft genome sequence of rust myrtle Austropuccinia psidii MF-1, a brazilian biotype.</title>
        <authorList>
            <person name="Quecine M.C."/>
            <person name="Pachon D.M.R."/>
            <person name="Bonatelli M.L."/>
            <person name="Correr F.H."/>
            <person name="Franceschini L.M."/>
            <person name="Leite T.F."/>
            <person name="Margarido G.R.A."/>
            <person name="Almeida C.A."/>
            <person name="Ferrarezi J.A."/>
            <person name="Labate C.A."/>
        </authorList>
    </citation>
    <scope>NUCLEOTIDE SEQUENCE</scope>
    <source>
        <strain evidence="2">MF-1</strain>
    </source>
</reference>
<protein>
    <submittedName>
        <fullName evidence="2">Uncharacterized protein</fullName>
    </submittedName>
</protein>
<evidence type="ECO:0000313" key="3">
    <source>
        <dbReference type="Proteomes" id="UP000765509"/>
    </source>
</evidence>
<name>A0A9Q3BF61_9BASI</name>
<evidence type="ECO:0000256" key="1">
    <source>
        <dbReference type="SAM" id="MobiDB-lite"/>
    </source>
</evidence>
<feature type="compositionally biased region" description="Low complexity" evidence="1">
    <location>
        <begin position="164"/>
        <end position="176"/>
    </location>
</feature>
<sequence length="240" mass="27262">MNPTRNRCSSQNTTLQKKSQSQQITDLQLQLESREKAFKSLLAEIQDFKLQTKPTLKENLGNKSKKLTHCQTVSTPLPATTPKCHTNQLQMAEIPEAFIKTEEPMESICKRVLRGLPINFYDAVWFNNQTAEEKTIFSNTFSVEYLPDVSRSLWGRQHPDKQSSDGSFSQNSGSTSEVKIDEEDIGISEEDMDDINSGQELEEDPSFFIYRDTEMNNVDGPSTFASGSKDVRFSNEWAGW</sequence>
<proteinExistence type="predicted"/>
<evidence type="ECO:0000313" key="2">
    <source>
        <dbReference type="EMBL" id="MBW0464118.1"/>
    </source>
</evidence>
<feature type="compositionally biased region" description="Acidic residues" evidence="1">
    <location>
        <begin position="180"/>
        <end position="199"/>
    </location>
</feature>
<keyword evidence="3" id="KW-1185">Reference proteome</keyword>
<feature type="region of interest" description="Disordered" evidence="1">
    <location>
        <begin position="1"/>
        <end position="21"/>
    </location>
</feature>
<dbReference type="EMBL" id="AVOT02000703">
    <property type="protein sequence ID" value="MBW0464118.1"/>
    <property type="molecule type" value="Genomic_DNA"/>
</dbReference>
<comment type="caution">
    <text evidence="2">The sequence shown here is derived from an EMBL/GenBank/DDBJ whole genome shotgun (WGS) entry which is preliminary data.</text>
</comment>
<dbReference type="Proteomes" id="UP000765509">
    <property type="component" value="Unassembled WGS sequence"/>
</dbReference>
<gene>
    <name evidence="2" type="ORF">O181_003833</name>
</gene>
<dbReference type="AlphaFoldDB" id="A0A9Q3BF61"/>
<accession>A0A9Q3BF61</accession>
<feature type="region of interest" description="Disordered" evidence="1">
    <location>
        <begin position="154"/>
        <end position="199"/>
    </location>
</feature>